<dbReference type="HOGENOM" id="CLU_045150_0_0_1"/>
<dbReference type="VEuPathDB" id="FungiDB:PMAA_096070"/>
<evidence type="ECO:0008006" key="3">
    <source>
        <dbReference type="Google" id="ProtNLM"/>
    </source>
</evidence>
<dbReference type="OrthoDB" id="5413281at2759"/>
<keyword evidence="2" id="KW-1185">Reference proteome</keyword>
<organism evidence="1 2">
    <name type="scientific">Talaromyces marneffei (strain ATCC 18224 / CBS 334.59 / QM 7333)</name>
    <name type="common">Penicillium marneffei</name>
    <dbReference type="NCBI Taxonomy" id="441960"/>
    <lineage>
        <taxon>Eukaryota</taxon>
        <taxon>Fungi</taxon>
        <taxon>Dikarya</taxon>
        <taxon>Ascomycota</taxon>
        <taxon>Pezizomycotina</taxon>
        <taxon>Eurotiomycetes</taxon>
        <taxon>Eurotiomycetidae</taxon>
        <taxon>Eurotiales</taxon>
        <taxon>Trichocomaceae</taxon>
        <taxon>Talaromyces</taxon>
        <taxon>Talaromyces sect. Talaromyces</taxon>
    </lineage>
</organism>
<name>B6QI10_TALMQ</name>
<evidence type="ECO:0000313" key="1">
    <source>
        <dbReference type="EMBL" id="EEA23005.1"/>
    </source>
</evidence>
<evidence type="ECO:0000313" key="2">
    <source>
        <dbReference type="Proteomes" id="UP000001294"/>
    </source>
</evidence>
<reference evidence="2" key="1">
    <citation type="journal article" date="2015" name="Genome Announc.">
        <title>Genome sequence of the AIDS-associated pathogen Penicillium marneffei (ATCC18224) and its near taxonomic relative Talaromyces stipitatus (ATCC10500).</title>
        <authorList>
            <person name="Nierman W.C."/>
            <person name="Fedorova-Abrams N.D."/>
            <person name="Andrianopoulos A."/>
        </authorList>
    </citation>
    <scope>NUCLEOTIDE SEQUENCE [LARGE SCALE GENOMIC DNA]</scope>
    <source>
        <strain evidence="2">ATCC 18224 / CBS 334.59 / QM 7333</strain>
    </source>
</reference>
<protein>
    <recommendedName>
        <fullName evidence="3">SWIM-type domain-containing protein</fullName>
    </recommendedName>
</protein>
<dbReference type="PhylomeDB" id="B6QI10"/>
<proteinExistence type="predicted"/>
<sequence length="232" mass="25963">MSIDTIITTLLTQLSKISPPHPLSENDSLQQHQQNHSRNDIFTNLSPADTIQLKNMLLTLHCLFPNELLLALDILDRGFVMRYTYHDNNNLNNNIDNDNDDTLISIVQSTSNHDRDAGGGGKVYHVHLKTWNCSCPAFVMNCFPPSTSDDINGDSDMIDDVIGGQDFEEDAWFGGTIRNRESSYDDRSVPICKHMLACVLVAKCPNLFGRKCLTYEVNNTDRANEVAGWCAA</sequence>
<dbReference type="AlphaFoldDB" id="B6QI10"/>
<accession>B6QI10</accession>
<gene>
    <name evidence="1" type="ORF">PMAA_096070</name>
</gene>
<dbReference type="EMBL" id="DS995902">
    <property type="protein sequence ID" value="EEA23005.1"/>
    <property type="molecule type" value="Genomic_DNA"/>
</dbReference>
<dbReference type="STRING" id="441960.B6QI10"/>
<dbReference type="Proteomes" id="UP000001294">
    <property type="component" value="Unassembled WGS sequence"/>
</dbReference>